<evidence type="ECO:0000313" key="3">
    <source>
        <dbReference type="EMBL" id="MBB4133721.1"/>
    </source>
</evidence>
<organism evidence="3 4">
    <name type="scientific">Gordonia humi</name>
    <dbReference type="NCBI Taxonomy" id="686429"/>
    <lineage>
        <taxon>Bacteria</taxon>
        <taxon>Bacillati</taxon>
        <taxon>Actinomycetota</taxon>
        <taxon>Actinomycetes</taxon>
        <taxon>Mycobacteriales</taxon>
        <taxon>Gordoniaceae</taxon>
        <taxon>Gordonia</taxon>
    </lineage>
</organism>
<comment type="similarity">
    <text evidence="1">Belongs to the short-chain dehydrogenases/reductases (SDR) family.</text>
</comment>
<reference evidence="3 4" key="1">
    <citation type="submission" date="2020-08" db="EMBL/GenBank/DDBJ databases">
        <title>Sequencing the genomes of 1000 actinobacteria strains.</title>
        <authorList>
            <person name="Klenk H.-P."/>
        </authorList>
    </citation>
    <scope>NUCLEOTIDE SEQUENCE [LARGE SCALE GENOMIC DNA]</scope>
    <source>
        <strain evidence="3 4">DSM 45298</strain>
    </source>
</reference>
<keyword evidence="2" id="KW-0560">Oxidoreductase</keyword>
<gene>
    <name evidence="3" type="ORF">BKA16_000273</name>
</gene>
<dbReference type="Proteomes" id="UP000551501">
    <property type="component" value="Unassembled WGS sequence"/>
</dbReference>
<dbReference type="PANTHER" id="PTHR42760:SF40">
    <property type="entry name" value="3-OXOACYL-[ACYL-CARRIER-PROTEIN] REDUCTASE, CHLOROPLASTIC"/>
    <property type="match status" value="1"/>
</dbReference>
<dbReference type="Pfam" id="PF13561">
    <property type="entry name" value="adh_short_C2"/>
    <property type="match status" value="1"/>
</dbReference>
<dbReference type="SUPFAM" id="SSF51735">
    <property type="entry name" value="NAD(P)-binding Rossmann-fold domains"/>
    <property type="match status" value="1"/>
</dbReference>
<evidence type="ECO:0000256" key="2">
    <source>
        <dbReference type="ARBA" id="ARBA00023002"/>
    </source>
</evidence>
<dbReference type="PRINTS" id="PR00081">
    <property type="entry name" value="GDHRDH"/>
</dbReference>
<evidence type="ECO:0000256" key="1">
    <source>
        <dbReference type="ARBA" id="ARBA00006484"/>
    </source>
</evidence>
<dbReference type="AlphaFoldDB" id="A0A840EQE4"/>
<dbReference type="InterPro" id="IPR002347">
    <property type="entry name" value="SDR_fam"/>
</dbReference>
<comment type="caution">
    <text evidence="3">The sequence shown here is derived from an EMBL/GenBank/DDBJ whole genome shotgun (WGS) entry which is preliminary data.</text>
</comment>
<dbReference type="InterPro" id="IPR036291">
    <property type="entry name" value="NAD(P)-bd_dom_sf"/>
</dbReference>
<keyword evidence="4" id="KW-1185">Reference proteome</keyword>
<sequence>MNLGLDGARVLITGGASNIGRGIVHAFAREGARIALSDIDEKQARRVEREARDLGAAEVLVVAGDLTEPGMGATAVDAAAKAFGGVDALVNNAGWSLGEFLARDDDRARWQKLVDINLFATIETTRAAIAAMRAAESGGGSIVTVASEAAFGQIRQGVYGATKAAQVALARTAAREHGRHGIRSNVVCPGLVIPEGPEAVGDDSLWSGGADSVFNENQIDYLLKDTPLGRLTLAEDVADAVVWLSSDVAARQITGQLISVSGGYTMP</sequence>
<dbReference type="PANTHER" id="PTHR42760">
    <property type="entry name" value="SHORT-CHAIN DEHYDROGENASES/REDUCTASES FAMILY MEMBER"/>
    <property type="match status" value="1"/>
</dbReference>
<protein>
    <submittedName>
        <fullName evidence="3">NAD(P)-dependent dehydrogenase (Short-subunit alcohol dehydrogenase family)</fullName>
    </submittedName>
</protein>
<dbReference type="FunFam" id="3.40.50.720:FF:000084">
    <property type="entry name" value="Short-chain dehydrogenase reductase"/>
    <property type="match status" value="1"/>
</dbReference>
<dbReference type="GO" id="GO:0030497">
    <property type="term" value="P:fatty acid elongation"/>
    <property type="evidence" value="ECO:0007669"/>
    <property type="project" value="TreeGrafter"/>
</dbReference>
<accession>A0A840EQE4</accession>
<dbReference type="Gene3D" id="3.40.50.720">
    <property type="entry name" value="NAD(P)-binding Rossmann-like Domain"/>
    <property type="match status" value="1"/>
</dbReference>
<proteinExistence type="inferred from homology"/>
<dbReference type="RefSeq" id="WP_183368879.1">
    <property type="nucleotide sequence ID" value="NZ_BAABHL010000022.1"/>
</dbReference>
<name>A0A840EQE4_9ACTN</name>
<dbReference type="EMBL" id="JACIFP010000001">
    <property type="protein sequence ID" value="MBB4133721.1"/>
    <property type="molecule type" value="Genomic_DNA"/>
</dbReference>
<dbReference type="PRINTS" id="PR00080">
    <property type="entry name" value="SDRFAMILY"/>
</dbReference>
<dbReference type="CDD" id="cd05233">
    <property type="entry name" value="SDR_c"/>
    <property type="match status" value="1"/>
</dbReference>
<evidence type="ECO:0000313" key="4">
    <source>
        <dbReference type="Proteomes" id="UP000551501"/>
    </source>
</evidence>
<dbReference type="GO" id="GO:0016616">
    <property type="term" value="F:oxidoreductase activity, acting on the CH-OH group of donors, NAD or NADP as acceptor"/>
    <property type="evidence" value="ECO:0007669"/>
    <property type="project" value="TreeGrafter"/>
</dbReference>